<dbReference type="GO" id="GO:0003756">
    <property type="term" value="F:protein disulfide isomerase activity"/>
    <property type="evidence" value="ECO:0007669"/>
    <property type="project" value="TreeGrafter"/>
</dbReference>
<dbReference type="Gene3D" id="3.40.30.10">
    <property type="entry name" value="Glutaredoxin"/>
    <property type="match status" value="1"/>
</dbReference>
<organism evidence="5">
    <name type="scientific">Tetraselmis chuii</name>
    <dbReference type="NCBI Taxonomy" id="63592"/>
    <lineage>
        <taxon>Eukaryota</taxon>
        <taxon>Viridiplantae</taxon>
        <taxon>Chlorophyta</taxon>
        <taxon>core chlorophytes</taxon>
        <taxon>Chlorodendrophyceae</taxon>
        <taxon>Chlorodendrales</taxon>
        <taxon>Chlorodendraceae</taxon>
        <taxon>Tetraselmis</taxon>
    </lineage>
</organism>
<evidence type="ECO:0000256" key="1">
    <source>
        <dbReference type="ARBA" id="ARBA00006347"/>
    </source>
</evidence>
<protein>
    <recommendedName>
        <fullName evidence="4">Thioredoxin domain-containing protein</fullName>
    </recommendedName>
</protein>
<dbReference type="PANTHER" id="PTHR45672:SF3">
    <property type="entry name" value="THIOREDOXIN DOMAIN-CONTAINING PROTEIN 5"/>
    <property type="match status" value="1"/>
</dbReference>
<proteinExistence type="inferred from homology"/>
<dbReference type="GO" id="GO:0005783">
    <property type="term" value="C:endoplasmic reticulum"/>
    <property type="evidence" value="ECO:0007669"/>
    <property type="project" value="TreeGrafter"/>
</dbReference>
<feature type="coiled-coil region" evidence="3">
    <location>
        <begin position="103"/>
        <end position="144"/>
    </location>
</feature>
<dbReference type="AlphaFoldDB" id="A0A7S1T1J1"/>
<name>A0A7S1T1J1_9CHLO</name>
<dbReference type="EMBL" id="HBGG01032957">
    <property type="protein sequence ID" value="CAD9215008.1"/>
    <property type="molecule type" value="Transcribed_RNA"/>
</dbReference>
<feature type="domain" description="Thioredoxin" evidence="4">
    <location>
        <begin position="1"/>
        <end position="70"/>
    </location>
</feature>
<gene>
    <name evidence="5" type="ORF">TCHU04912_LOCUS17248</name>
</gene>
<reference evidence="5" key="1">
    <citation type="submission" date="2021-01" db="EMBL/GenBank/DDBJ databases">
        <authorList>
            <person name="Corre E."/>
            <person name="Pelletier E."/>
            <person name="Niang G."/>
            <person name="Scheremetjew M."/>
            <person name="Finn R."/>
            <person name="Kale V."/>
            <person name="Holt S."/>
            <person name="Cochrane G."/>
            <person name="Meng A."/>
            <person name="Brown T."/>
            <person name="Cohen L."/>
        </authorList>
    </citation>
    <scope>NUCLEOTIDE SEQUENCE</scope>
    <source>
        <strain evidence="5">PLY429</strain>
    </source>
</reference>
<dbReference type="InterPro" id="IPR036249">
    <property type="entry name" value="Thioredoxin-like_sf"/>
</dbReference>
<dbReference type="GO" id="GO:0006457">
    <property type="term" value="P:protein folding"/>
    <property type="evidence" value="ECO:0007669"/>
    <property type="project" value="TreeGrafter"/>
</dbReference>
<evidence type="ECO:0000256" key="2">
    <source>
        <dbReference type="ARBA" id="ARBA00022729"/>
    </source>
</evidence>
<evidence type="ECO:0000259" key="4">
    <source>
        <dbReference type="Pfam" id="PF00085"/>
    </source>
</evidence>
<evidence type="ECO:0000256" key="3">
    <source>
        <dbReference type="SAM" id="Coils"/>
    </source>
</evidence>
<dbReference type="Pfam" id="PF00085">
    <property type="entry name" value="Thioredoxin"/>
    <property type="match status" value="1"/>
</dbReference>
<evidence type="ECO:0000313" key="5">
    <source>
        <dbReference type="EMBL" id="CAD9215008.1"/>
    </source>
</evidence>
<keyword evidence="2" id="KW-0732">Signal</keyword>
<sequence length="165" mass="18310">MKPDWDKLGKHYADSDSVLIVDVDCTAAGQGVCQKMGVKGYPTIKYFMAGDKKGKDYQGGRDFASLKGFAEKTLNKASCNAVTKNGCKANEVAFIEKHEGKSVDEIKAEVVSKAEELAALKKEKREAEKAYKEQEKEYKRKELLLTKASAILKQMEKHAGKKTEL</sequence>
<dbReference type="SUPFAM" id="SSF52833">
    <property type="entry name" value="Thioredoxin-like"/>
    <property type="match status" value="1"/>
</dbReference>
<comment type="similarity">
    <text evidence="1">Belongs to the protein disulfide isomerase family.</text>
</comment>
<accession>A0A7S1T1J1</accession>
<keyword evidence="3" id="KW-0175">Coiled coil</keyword>
<dbReference type="PANTHER" id="PTHR45672">
    <property type="entry name" value="PROTEIN DISULFIDE-ISOMERASE C17H9.14C-RELATED"/>
    <property type="match status" value="1"/>
</dbReference>
<dbReference type="InterPro" id="IPR013766">
    <property type="entry name" value="Thioredoxin_domain"/>
</dbReference>
<dbReference type="InterPro" id="IPR051063">
    <property type="entry name" value="PDI"/>
</dbReference>